<dbReference type="EMBL" id="BK014925">
    <property type="protein sequence ID" value="DAD82980.1"/>
    <property type="molecule type" value="Genomic_DNA"/>
</dbReference>
<evidence type="ECO:0000313" key="1">
    <source>
        <dbReference type="EMBL" id="DAD82980.1"/>
    </source>
</evidence>
<accession>A0A8S5ML78</accession>
<proteinExistence type="predicted"/>
<organism evidence="1">
    <name type="scientific">Siphoviridae sp. ctXZx16</name>
    <dbReference type="NCBI Taxonomy" id="2826371"/>
    <lineage>
        <taxon>Viruses</taxon>
        <taxon>Duplodnaviria</taxon>
        <taxon>Heunggongvirae</taxon>
        <taxon>Uroviricota</taxon>
        <taxon>Caudoviricetes</taxon>
    </lineage>
</organism>
<sequence>MTSTIERDFIVKNGLATFPMKEYPNWCGIPDIGFIYYNSWADSDLEYNGKIFNEHIVSDAMYASFIEDFPEKDGDYEAFAQYVYDHRDEVYELLEDWSDWNENKVS</sequence>
<reference evidence="1" key="1">
    <citation type="journal article" date="2021" name="Proc. Natl. Acad. Sci. U.S.A.">
        <title>A Catalog of Tens of Thousands of Viruses from Human Metagenomes Reveals Hidden Associations with Chronic Diseases.</title>
        <authorList>
            <person name="Tisza M.J."/>
            <person name="Buck C.B."/>
        </authorList>
    </citation>
    <scope>NUCLEOTIDE SEQUENCE</scope>
    <source>
        <strain evidence="1">CtXZx16</strain>
    </source>
</reference>
<name>A0A8S5ML78_9CAUD</name>
<protein>
    <submittedName>
        <fullName evidence="1">Uncharacterized protein</fullName>
    </submittedName>
</protein>